<sequence>MLQPYPRFYIIRPQGSFVPLIPVDELPTWIQVGNWDWNDMSLFTAMAPASFSSIPRIGEYDVVCHHCSASLDSLHRSVSEQSGKTRHSSQYPPLPLTKPNKTYAGAFLSQSSQEALSPLASSYLMSLKQPLFYTSGYPACFTEPPYYANLQSPFVGVCFIKGICQRRRERTNESISLKDLRKQQNRNSQELTADEFLDPEDPPAPANLPSAPNPQTAAAGLSAQGQPQSNQAYDPDEITEVNDNVGNAPAAPLSGDEIQEMGGSLTPASPSKSKQQNPAREEPQPVPIPPKSPLRSAPQEHDHPATRETQPVPIQGASSGPKPYGSNYHPKHKTGSHPNKHEELPTFPVDQSLIFPHSPSDTSLDSRLRIGTQSARYEDMDLYDISRRSCEASPQTTKSPLPQASSKRRLKARGFKPFSLF</sequence>
<dbReference type="Proteomes" id="UP000179179">
    <property type="component" value="Unassembled WGS sequence"/>
</dbReference>
<feature type="region of interest" description="Disordered" evidence="1">
    <location>
        <begin position="195"/>
        <end position="421"/>
    </location>
</feature>
<dbReference type="STRING" id="109264.A0A1F7ZXY5"/>
<feature type="compositionally biased region" description="Polar residues" evidence="1">
    <location>
        <begin position="392"/>
        <end position="405"/>
    </location>
</feature>
<feature type="compositionally biased region" description="Polar residues" evidence="1">
    <location>
        <begin position="223"/>
        <end position="232"/>
    </location>
</feature>
<feature type="compositionally biased region" description="Basic and acidic residues" evidence="1">
    <location>
        <begin position="170"/>
        <end position="182"/>
    </location>
</feature>
<evidence type="ECO:0000313" key="3">
    <source>
        <dbReference type="Proteomes" id="UP000179179"/>
    </source>
</evidence>
<organism evidence="2 3">
    <name type="scientific">Aspergillus bombycis</name>
    <dbReference type="NCBI Taxonomy" id="109264"/>
    <lineage>
        <taxon>Eukaryota</taxon>
        <taxon>Fungi</taxon>
        <taxon>Dikarya</taxon>
        <taxon>Ascomycota</taxon>
        <taxon>Pezizomycotina</taxon>
        <taxon>Eurotiomycetes</taxon>
        <taxon>Eurotiomycetidae</taxon>
        <taxon>Eurotiales</taxon>
        <taxon>Aspergillaceae</taxon>
        <taxon>Aspergillus</taxon>
    </lineage>
</organism>
<protein>
    <submittedName>
        <fullName evidence="2">Uncharacterized protein</fullName>
    </submittedName>
</protein>
<dbReference type="AlphaFoldDB" id="A0A1F7ZXY5"/>
<name>A0A1F7ZXY5_9EURO</name>
<dbReference type="EMBL" id="LYCR01000063">
    <property type="protein sequence ID" value="OGM43908.1"/>
    <property type="molecule type" value="Genomic_DNA"/>
</dbReference>
<dbReference type="GeneID" id="34449322"/>
<reference evidence="2 3" key="1">
    <citation type="journal article" date="2016" name="Genome Biol. Evol.">
        <title>Draft genome sequence of an aflatoxigenic Aspergillus species, A. bombycis.</title>
        <authorList>
            <person name="Moore G.G."/>
            <person name="Mack B.M."/>
            <person name="Beltz S.B."/>
            <person name="Gilbert M.K."/>
        </authorList>
    </citation>
    <scope>NUCLEOTIDE SEQUENCE [LARGE SCALE GENOMIC DNA]</scope>
    <source>
        <strain evidence="3">NRRL 26010</strain>
    </source>
</reference>
<evidence type="ECO:0000256" key="1">
    <source>
        <dbReference type="SAM" id="MobiDB-lite"/>
    </source>
</evidence>
<feature type="compositionally biased region" description="Polar residues" evidence="1">
    <location>
        <begin position="359"/>
        <end position="375"/>
    </location>
</feature>
<gene>
    <name evidence="2" type="ORF">ABOM_005932</name>
</gene>
<dbReference type="OrthoDB" id="4185910at2759"/>
<dbReference type="RefSeq" id="XP_022387625.1">
    <property type="nucleotide sequence ID" value="XM_022533061.1"/>
</dbReference>
<feature type="compositionally biased region" description="Basic and acidic residues" evidence="1">
    <location>
        <begin position="376"/>
        <end position="390"/>
    </location>
</feature>
<keyword evidence="3" id="KW-1185">Reference proteome</keyword>
<feature type="region of interest" description="Disordered" evidence="1">
    <location>
        <begin position="170"/>
        <end position="189"/>
    </location>
</feature>
<accession>A0A1F7ZXY5</accession>
<evidence type="ECO:0000313" key="2">
    <source>
        <dbReference type="EMBL" id="OGM43908.1"/>
    </source>
</evidence>
<proteinExistence type="predicted"/>
<feature type="compositionally biased region" description="Polar residues" evidence="1">
    <location>
        <begin position="266"/>
        <end position="278"/>
    </location>
</feature>
<comment type="caution">
    <text evidence="2">The sequence shown here is derived from an EMBL/GenBank/DDBJ whole genome shotgun (WGS) entry which is preliminary data.</text>
</comment>